<dbReference type="RefSeq" id="WP_164655510.1">
    <property type="nucleotide sequence ID" value="NZ_JAAIJR010000099.1"/>
</dbReference>
<dbReference type="Proteomes" id="UP000471640">
    <property type="component" value="Unassembled WGS sequence"/>
</dbReference>
<evidence type="ECO:0000313" key="2">
    <source>
        <dbReference type="Proteomes" id="UP000471640"/>
    </source>
</evidence>
<protein>
    <submittedName>
        <fullName evidence="1">Cysteine-rich CWC family protein</fullName>
    </submittedName>
</protein>
<name>A0A6P1E062_9GAMM</name>
<dbReference type="Pfam" id="PF14375">
    <property type="entry name" value="Cys_rich_CWC"/>
    <property type="match status" value="1"/>
</dbReference>
<sequence length="77" mass="8246">MPECEDQCPRCGAPLRCTPDDIEHCDCAPIRIHPQALSAIQADYSRCLCPACLSALSAQHSAMAPKDEPSGRSDPPP</sequence>
<reference evidence="1 2" key="2">
    <citation type="submission" date="2020-02" db="EMBL/GenBank/DDBJ databases">
        <title>Genome sequences of Thiorhodococcus mannitoliphagus and Thiorhodococcus minor, purple sulfur photosynthetic bacteria in the gammaproteobacterial family, Chromatiaceae.</title>
        <authorList>
            <person name="Aviles F.A."/>
            <person name="Meyer T.E."/>
            <person name="Kyndt J.A."/>
        </authorList>
    </citation>
    <scope>NUCLEOTIDE SEQUENCE [LARGE SCALE GENOMIC DNA]</scope>
    <source>
        <strain evidence="1 2">DSM 18266</strain>
    </source>
</reference>
<dbReference type="AlphaFoldDB" id="A0A6P1E062"/>
<reference evidence="2" key="1">
    <citation type="journal article" date="2020" name="Microbiol. Resour. Announc.">
        <title>Draft Genome Sequences of Thiorhodococcus mannitoliphagus and Thiorhodococcus minor, Purple Sulfur Photosynthetic Bacteria in the Gammaproteobacterial Family Chromatiaceae.</title>
        <authorList>
            <person name="Aviles F.A."/>
            <person name="Meyer T.E."/>
            <person name="Kyndt J.A."/>
        </authorList>
    </citation>
    <scope>NUCLEOTIDE SEQUENCE [LARGE SCALE GENOMIC DNA]</scope>
    <source>
        <strain evidence="2">DSM 18266</strain>
    </source>
</reference>
<gene>
    <name evidence="1" type="ORF">G3480_19245</name>
</gene>
<organism evidence="1 2">
    <name type="scientific">Thiorhodococcus mannitoliphagus</name>
    <dbReference type="NCBI Taxonomy" id="329406"/>
    <lineage>
        <taxon>Bacteria</taxon>
        <taxon>Pseudomonadati</taxon>
        <taxon>Pseudomonadota</taxon>
        <taxon>Gammaproteobacteria</taxon>
        <taxon>Chromatiales</taxon>
        <taxon>Chromatiaceae</taxon>
        <taxon>Thiorhodococcus</taxon>
    </lineage>
</organism>
<evidence type="ECO:0000313" key="1">
    <source>
        <dbReference type="EMBL" id="NEX22416.1"/>
    </source>
</evidence>
<comment type="caution">
    <text evidence="1">The sequence shown here is derived from an EMBL/GenBank/DDBJ whole genome shotgun (WGS) entry which is preliminary data.</text>
</comment>
<keyword evidence="2" id="KW-1185">Reference proteome</keyword>
<accession>A0A6P1E062</accession>
<dbReference type="EMBL" id="JAAIJR010000099">
    <property type="protein sequence ID" value="NEX22416.1"/>
    <property type="molecule type" value="Genomic_DNA"/>
</dbReference>
<proteinExistence type="predicted"/>
<dbReference type="InterPro" id="IPR032720">
    <property type="entry name" value="Cys_rich_CWC"/>
</dbReference>